<sequence>MTLRFQNYNNALENDTHNIEIFYSVFENQNSCPILIERYIDLFVGNSFILSCYSSKPLQFLTSRTPSALGFNGNCIKGEFLMVKNCTSANMGVVVSFTNQTQDYDHISFDQCETKTGGCMIAVCQT</sequence>
<evidence type="ECO:0000313" key="1">
    <source>
        <dbReference type="EMBL" id="EAY15435.1"/>
    </source>
</evidence>
<gene>
    <name evidence="1" type="ORF">TVAG_252480</name>
</gene>
<dbReference type="AlphaFoldDB" id="A2DVZ0"/>
<dbReference type="VEuPathDB" id="TrichDB:TVAG_252480"/>
<accession>A2DVZ0</accession>
<proteinExistence type="predicted"/>
<protein>
    <submittedName>
        <fullName evidence="1">Uncharacterized protein</fullName>
    </submittedName>
</protein>
<dbReference type="KEGG" id="tva:4773438"/>
<dbReference type="EMBL" id="DS113256">
    <property type="protein sequence ID" value="EAY15435.1"/>
    <property type="molecule type" value="Genomic_DNA"/>
</dbReference>
<name>A2DVZ0_TRIV3</name>
<keyword evidence="2" id="KW-1185">Reference proteome</keyword>
<evidence type="ECO:0000313" key="2">
    <source>
        <dbReference type="Proteomes" id="UP000001542"/>
    </source>
</evidence>
<dbReference type="InParanoid" id="A2DVZ0"/>
<reference evidence="1" key="2">
    <citation type="journal article" date="2007" name="Science">
        <title>Draft genome sequence of the sexually transmitted pathogen Trichomonas vaginalis.</title>
        <authorList>
            <person name="Carlton J.M."/>
            <person name="Hirt R.P."/>
            <person name="Silva J.C."/>
            <person name="Delcher A.L."/>
            <person name="Schatz M."/>
            <person name="Zhao Q."/>
            <person name="Wortman J.R."/>
            <person name="Bidwell S.L."/>
            <person name="Alsmark U.C.M."/>
            <person name="Besteiro S."/>
            <person name="Sicheritz-Ponten T."/>
            <person name="Noel C.J."/>
            <person name="Dacks J.B."/>
            <person name="Foster P.G."/>
            <person name="Simillion C."/>
            <person name="Van de Peer Y."/>
            <person name="Miranda-Saavedra D."/>
            <person name="Barton G.J."/>
            <person name="Westrop G.D."/>
            <person name="Mueller S."/>
            <person name="Dessi D."/>
            <person name="Fiori P.L."/>
            <person name="Ren Q."/>
            <person name="Paulsen I."/>
            <person name="Zhang H."/>
            <person name="Bastida-Corcuera F.D."/>
            <person name="Simoes-Barbosa A."/>
            <person name="Brown M.T."/>
            <person name="Hayes R.D."/>
            <person name="Mukherjee M."/>
            <person name="Okumura C.Y."/>
            <person name="Schneider R."/>
            <person name="Smith A.J."/>
            <person name="Vanacova S."/>
            <person name="Villalvazo M."/>
            <person name="Haas B.J."/>
            <person name="Pertea M."/>
            <person name="Feldblyum T.V."/>
            <person name="Utterback T.R."/>
            <person name="Shu C.L."/>
            <person name="Osoegawa K."/>
            <person name="de Jong P.J."/>
            <person name="Hrdy I."/>
            <person name="Horvathova L."/>
            <person name="Zubacova Z."/>
            <person name="Dolezal P."/>
            <person name="Malik S.B."/>
            <person name="Logsdon J.M. Jr."/>
            <person name="Henze K."/>
            <person name="Gupta A."/>
            <person name="Wang C.C."/>
            <person name="Dunne R.L."/>
            <person name="Upcroft J.A."/>
            <person name="Upcroft P."/>
            <person name="White O."/>
            <person name="Salzberg S.L."/>
            <person name="Tang P."/>
            <person name="Chiu C.-H."/>
            <person name="Lee Y.-S."/>
            <person name="Embley T.M."/>
            <person name="Coombs G.H."/>
            <person name="Mottram J.C."/>
            <person name="Tachezy J."/>
            <person name="Fraser-Liggett C.M."/>
            <person name="Johnson P.J."/>
        </authorList>
    </citation>
    <scope>NUCLEOTIDE SEQUENCE [LARGE SCALE GENOMIC DNA]</scope>
    <source>
        <strain evidence="1">G3</strain>
    </source>
</reference>
<dbReference type="VEuPathDB" id="TrichDB:TVAGG3_0845870"/>
<dbReference type="RefSeq" id="XP_001327658.1">
    <property type="nucleotide sequence ID" value="XM_001327623.1"/>
</dbReference>
<reference evidence="1" key="1">
    <citation type="submission" date="2006-10" db="EMBL/GenBank/DDBJ databases">
        <authorList>
            <person name="Amadeo P."/>
            <person name="Zhao Q."/>
            <person name="Wortman J."/>
            <person name="Fraser-Liggett C."/>
            <person name="Carlton J."/>
        </authorList>
    </citation>
    <scope>NUCLEOTIDE SEQUENCE</scope>
    <source>
        <strain evidence="1">G3</strain>
    </source>
</reference>
<dbReference type="Proteomes" id="UP000001542">
    <property type="component" value="Unassembled WGS sequence"/>
</dbReference>
<organism evidence="1 2">
    <name type="scientific">Trichomonas vaginalis (strain ATCC PRA-98 / G3)</name>
    <dbReference type="NCBI Taxonomy" id="412133"/>
    <lineage>
        <taxon>Eukaryota</taxon>
        <taxon>Metamonada</taxon>
        <taxon>Parabasalia</taxon>
        <taxon>Trichomonadida</taxon>
        <taxon>Trichomonadidae</taxon>
        <taxon>Trichomonas</taxon>
    </lineage>
</organism>